<dbReference type="SUPFAM" id="SSF54211">
    <property type="entry name" value="Ribosomal protein S5 domain 2-like"/>
    <property type="match status" value="1"/>
</dbReference>
<dbReference type="PANTHER" id="PTHR10046">
    <property type="entry name" value="ATP DEPENDENT LON PROTEASE FAMILY MEMBER"/>
    <property type="match status" value="1"/>
</dbReference>
<sequence length="285" mass="32635">MNKSNIVAGILSILFYFVFLLLYLQDAINEWVFLSVLFFGLLALLLSLIVFRKKRASQREISTALILLMLLFSYEFLLLGYTTPSHLINLYVEPTEAIEDSGIFLLPVQVITIRNKHDLEEILTSRNDDVLTMTKLNNRKIYGYKNRQILSWFQKALIEESENNVKKYLGQEDEWLNQFFKREQISGDSAGLNLVLNGLYKQGQFKNEIPIAVTGAINEKGDVFPVDYMKEKVQITERASIPFMIIPSGNAEEVAEIQNKLKANVEIFAVSNVDEAIQIINDLNK</sequence>
<evidence type="ECO:0000313" key="3">
    <source>
        <dbReference type="EMBL" id="CAG9609162.1"/>
    </source>
</evidence>
<feature type="transmembrane region" description="Helical" evidence="1">
    <location>
        <begin position="7"/>
        <end position="25"/>
    </location>
</feature>
<evidence type="ECO:0000313" key="4">
    <source>
        <dbReference type="Proteomes" id="UP000789845"/>
    </source>
</evidence>
<dbReference type="GO" id="GO:0004252">
    <property type="term" value="F:serine-type endopeptidase activity"/>
    <property type="evidence" value="ECO:0007669"/>
    <property type="project" value="UniProtKB-EC"/>
</dbReference>
<evidence type="ECO:0000256" key="1">
    <source>
        <dbReference type="SAM" id="Phobius"/>
    </source>
</evidence>
<name>A0A9C7LBH6_9BACI</name>
<dbReference type="InterPro" id="IPR020568">
    <property type="entry name" value="Ribosomal_Su5_D2-typ_SF"/>
</dbReference>
<dbReference type="GO" id="GO:0004176">
    <property type="term" value="F:ATP-dependent peptidase activity"/>
    <property type="evidence" value="ECO:0007669"/>
    <property type="project" value="InterPro"/>
</dbReference>
<dbReference type="Proteomes" id="UP000789845">
    <property type="component" value="Unassembled WGS sequence"/>
</dbReference>
<keyword evidence="3" id="KW-0378">Hydrolase</keyword>
<dbReference type="EC" id="3.4.21.53" evidence="3"/>
<gene>
    <name evidence="3" type="primary">lon</name>
    <name evidence="3" type="ORF">NEOCIP111885_02903</name>
</gene>
<dbReference type="InterPro" id="IPR027065">
    <property type="entry name" value="Lon_Prtase"/>
</dbReference>
<proteinExistence type="predicted"/>
<feature type="transmembrane region" description="Helical" evidence="1">
    <location>
        <begin position="63"/>
        <end position="81"/>
    </location>
</feature>
<feature type="domain" description="Lon proteolytic" evidence="2">
    <location>
        <begin position="187"/>
        <end position="279"/>
    </location>
</feature>
<keyword evidence="4" id="KW-1185">Reference proteome</keyword>
<dbReference type="InterPro" id="IPR008269">
    <property type="entry name" value="Lon_proteolytic"/>
</dbReference>
<dbReference type="RefSeq" id="WP_230497398.1">
    <property type="nucleotide sequence ID" value="NZ_CAKJTG010000016.1"/>
</dbReference>
<dbReference type="Gene3D" id="3.30.230.10">
    <property type="match status" value="1"/>
</dbReference>
<dbReference type="GO" id="GO:0006508">
    <property type="term" value="P:proteolysis"/>
    <property type="evidence" value="ECO:0007669"/>
    <property type="project" value="UniProtKB-KW"/>
</dbReference>
<dbReference type="InterPro" id="IPR014721">
    <property type="entry name" value="Ribsml_uS5_D2-typ_fold_subgr"/>
</dbReference>
<accession>A0A9C7LBH6</accession>
<dbReference type="GO" id="GO:0030163">
    <property type="term" value="P:protein catabolic process"/>
    <property type="evidence" value="ECO:0007669"/>
    <property type="project" value="InterPro"/>
</dbReference>
<comment type="caution">
    <text evidence="3">The sequence shown here is derived from an EMBL/GenBank/DDBJ whole genome shotgun (WGS) entry which is preliminary data.</text>
</comment>
<dbReference type="GO" id="GO:0005524">
    <property type="term" value="F:ATP binding"/>
    <property type="evidence" value="ECO:0007669"/>
    <property type="project" value="InterPro"/>
</dbReference>
<protein>
    <submittedName>
        <fullName evidence="3">Lon protease</fullName>
        <ecNumber evidence="3">3.4.21.53</ecNumber>
    </submittedName>
</protein>
<dbReference type="EMBL" id="CAKJTG010000016">
    <property type="protein sequence ID" value="CAG9609162.1"/>
    <property type="molecule type" value="Genomic_DNA"/>
</dbReference>
<keyword evidence="3" id="KW-0645">Protease</keyword>
<keyword evidence="1" id="KW-0812">Transmembrane</keyword>
<feature type="transmembrane region" description="Helical" evidence="1">
    <location>
        <begin position="31"/>
        <end position="51"/>
    </location>
</feature>
<dbReference type="AlphaFoldDB" id="A0A9C7LBH6"/>
<dbReference type="Pfam" id="PF05362">
    <property type="entry name" value="Lon_C"/>
    <property type="match status" value="1"/>
</dbReference>
<keyword evidence="1" id="KW-0472">Membrane</keyword>
<reference evidence="3" key="1">
    <citation type="submission" date="2021-10" db="EMBL/GenBank/DDBJ databases">
        <authorList>
            <person name="Criscuolo A."/>
        </authorList>
    </citation>
    <scope>NUCLEOTIDE SEQUENCE</scope>
    <source>
        <strain evidence="3">CIP111885</strain>
    </source>
</reference>
<keyword evidence="1" id="KW-1133">Transmembrane helix</keyword>
<organism evidence="3 4">
    <name type="scientific">Pseudoneobacillus rhizosphaerae</name>
    <dbReference type="NCBI Taxonomy" id="2880968"/>
    <lineage>
        <taxon>Bacteria</taxon>
        <taxon>Bacillati</taxon>
        <taxon>Bacillota</taxon>
        <taxon>Bacilli</taxon>
        <taxon>Bacillales</taxon>
        <taxon>Bacillaceae</taxon>
        <taxon>Pseudoneobacillus</taxon>
    </lineage>
</organism>
<evidence type="ECO:0000259" key="2">
    <source>
        <dbReference type="Pfam" id="PF05362"/>
    </source>
</evidence>